<keyword evidence="2" id="KW-0677">Repeat</keyword>
<organism evidence="5 6">
    <name type="scientific">Gloeobacter violaceus (strain ATCC 29082 / PCC 7421)</name>
    <dbReference type="NCBI Taxonomy" id="251221"/>
    <lineage>
        <taxon>Bacteria</taxon>
        <taxon>Bacillati</taxon>
        <taxon>Cyanobacteriota</taxon>
        <taxon>Cyanophyceae</taxon>
        <taxon>Gloeobacterales</taxon>
        <taxon>Gloeobacteraceae</taxon>
        <taxon>Gloeobacter</taxon>
    </lineage>
</organism>
<dbReference type="InterPro" id="IPR028994">
    <property type="entry name" value="Integrin_alpha_N"/>
</dbReference>
<evidence type="ECO:0000313" key="6">
    <source>
        <dbReference type="Proteomes" id="UP000000557"/>
    </source>
</evidence>
<dbReference type="EMBL" id="BA000045">
    <property type="protein sequence ID" value="BAC89781.1"/>
    <property type="molecule type" value="Genomic_DNA"/>
</dbReference>
<dbReference type="SUPFAM" id="SSF69318">
    <property type="entry name" value="Integrin alpha N-terminal domain"/>
    <property type="match status" value="2"/>
</dbReference>
<protein>
    <submittedName>
        <fullName evidence="5">Glr1840 protein</fullName>
    </submittedName>
</protein>
<keyword evidence="1" id="KW-0732">Signal</keyword>
<dbReference type="GO" id="GO:0016787">
    <property type="term" value="F:hydrolase activity"/>
    <property type="evidence" value="ECO:0007669"/>
    <property type="project" value="UniProtKB-KW"/>
</dbReference>
<accession>Q7NJJ2</accession>
<keyword evidence="4" id="KW-0325">Glycoprotein</keyword>
<dbReference type="HOGENOM" id="CLU_012554_1_0_3"/>
<dbReference type="PRINTS" id="PR01185">
    <property type="entry name" value="INTEGRINA"/>
</dbReference>
<dbReference type="STRING" id="251221.gene:10759332"/>
<gene>
    <name evidence="5" type="ordered locus">glr1840</name>
</gene>
<dbReference type="PhylomeDB" id="Q7NJJ2"/>
<keyword evidence="6" id="KW-1185">Reference proteome</keyword>
<dbReference type="InParanoid" id="Q7NJJ2"/>
<keyword evidence="3" id="KW-0378">Hydrolase</keyword>
<dbReference type="PANTHER" id="PTHR23221:SF7">
    <property type="entry name" value="PHOSPHATIDYLINOSITOL-GLYCAN-SPECIFIC PHOSPHOLIPASE D"/>
    <property type="match status" value="1"/>
</dbReference>
<dbReference type="InterPro" id="IPR000413">
    <property type="entry name" value="Integrin_alpha"/>
</dbReference>
<name>Q7NJJ2_GLOVI</name>
<evidence type="ECO:0000256" key="3">
    <source>
        <dbReference type="ARBA" id="ARBA00022801"/>
    </source>
</evidence>
<dbReference type="GO" id="GO:0008305">
    <property type="term" value="C:integrin complex"/>
    <property type="evidence" value="ECO:0007669"/>
    <property type="project" value="InterPro"/>
</dbReference>
<evidence type="ECO:0000256" key="1">
    <source>
        <dbReference type="ARBA" id="ARBA00022729"/>
    </source>
</evidence>
<reference evidence="5 6" key="1">
    <citation type="journal article" date="2003" name="DNA Res.">
        <title>Complete genome structure of Gloeobacter violaceus PCC 7421, a cyanobacterium that lacks thylakoids.</title>
        <authorList>
            <person name="Nakamura Y."/>
            <person name="Kaneko T."/>
            <person name="Sato S."/>
            <person name="Mimuro M."/>
            <person name="Miyashita H."/>
            <person name="Tsuchiya T."/>
            <person name="Sasamoto S."/>
            <person name="Watanabe A."/>
            <person name="Kawashima K."/>
            <person name="Kishida Y."/>
            <person name="Kiyokawa C."/>
            <person name="Kohara M."/>
            <person name="Matsumoto M."/>
            <person name="Matsuno A."/>
            <person name="Nakazaki N."/>
            <person name="Shimpo S."/>
            <person name="Takeuchi C."/>
            <person name="Yamada M."/>
            <person name="Tabata S."/>
        </authorList>
    </citation>
    <scope>NUCLEOTIDE SEQUENCE [LARGE SCALE GENOMIC DNA]</scope>
    <source>
        <strain evidence="6">ATCC 29082 / PCC 7421</strain>
    </source>
</reference>
<sequence length="630" mass="64536">MPVGSGIDTLFYVRCCLNAEFGWTTRTPWTMSGSAQRFPPASATVRRSLSNESERTSMKTTILSFLVGGRTARPRAPRRWQGWLSASLGVWWWAVALSPVGAQVPPGAVETRVGGSLGFVLNGSNVFDHSGFSVSGAGDVNGDGLDDLIVGATGANTDGLSYAGRSYVVFGKRNGQPVELAVIESGTSRTGFAINGSNEYDRSGFSVSGAGDVNGDGLDDLIVGATGANTDGLSSNIGRSYVVFGKRDNRPVELVVIESGTGRDGFAINGNNVFDDSGFSVSGAGDVNGDGLDDLIVGASGADPDGRSTAGRSYVVFGKRNGQPVELADIESGTGRHGFVINGANETDRSGFSVSGAGDVNGDGLDDVIVGATGANTDGPSSNIGRSYVVFGKHDNRPVELTAIESGTSRDGFAINGRNDYDFSGFSVSGAGDVNGDGLDDVIIGAPFSDPDGRYNAGRGYVVFGKRNGQPVELAAIESGTGRDGFAINGSNDYDSSGRSVSGAGDVDGDGLDDVIIGAPFSDPDGLSYAGRGYVVFGKRNGQPVELAAIESGTGRDGFAINGSNDYDSSGYSVSGAGDVDGDGLDDVIVGASRADPDGLSYAGRSYVVFGKRNGQPVELADLEAAGHTP</sequence>
<dbReference type="SMART" id="SM00191">
    <property type="entry name" value="Int_alpha"/>
    <property type="match status" value="7"/>
</dbReference>
<evidence type="ECO:0000256" key="4">
    <source>
        <dbReference type="ARBA" id="ARBA00023180"/>
    </source>
</evidence>
<dbReference type="GO" id="GO:0007155">
    <property type="term" value="P:cell adhesion"/>
    <property type="evidence" value="ECO:0007669"/>
    <property type="project" value="InterPro"/>
</dbReference>
<dbReference type="InterPro" id="IPR013519">
    <property type="entry name" value="Int_alpha_beta-p"/>
</dbReference>
<dbReference type="EnsemblBacteria" id="BAC89781">
    <property type="protein sequence ID" value="BAC89781"/>
    <property type="gene ID" value="BAC89781"/>
</dbReference>
<reference evidence="5 6" key="2">
    <citation type="journal article" date="2003" name="DNA Res.">
        <title>Complete genome structure of Gloeobacter violaceus PCC 7421, a cyanobacterium that lacks thylakoids (supplement).</title>
        <authorList>
            <person name="Nakamura Y."/>
            <person name="Kaneko T."/>
            <person name="Sato S."/>
            <person name="Mimuro M."/>
            <person name="Miyashita H."/>
            <person name="Tsuchiya T."/>
            <person name="Sasamoto S."/>
            <person name="Watanabe A."/>
            <person name="Kawashima K."/>
            <person name="Kishida Y."/>
            <person name="Kiyokawa C."/>
            <person name="Kohara M."/>
            <person name="Matsumoto M."/>
            <person name="Matsuno A."/>
            <person name="Nakazaki N."/>
            <person name="Shimpo S."/>
            <person name="Takeuchi C."/>
            <person name="Yamada M."/>
            <person name="Tabata S."/>
        </authorList>
    </citation>
    <scope>NUCLEOTIDE SEQUENCE [LARGE SCALE GENOMIC DNA]</scope>
    <source>
        <strain evidence="6">ATCC 29082 / PCC 7421</strain>
    </source>
</reference>
<dbReference type="KEGG" id="gvi:glr1840"/>
<dbReference type="AlphaFoldDB" id="Q7NJJ2"/>
<evidence type="ECO:0000256" key="2">
    <source>
        <dbReference type="ARBA" id="ARBA00022737"/>
    </source>
</evidence>
<dbReference type="OrthoDB" id="462884at2"/>
<dbReference type="InterPro" id="IPR013517">
    <property type="entry name" value="FG-GAP"/>
</dbReference>
<proteinExistence type="predicted"/>
<dbReference type="Pfam" id="PF01839">
    <property type="entry name" value="FG-GAP"/>
    <property type="match status" value="7"/>
</dbReference>
<dbReference type="Gene3D" id="2.130.10.130">
    <property type="entry name" value="Integrin alpha, N-terminal"/>
    <property type="match status" value="4"/>
</dbReference>
<dbReference type="PANTHER" id="PTHR23221">
    <property type="entry name" value="GLYCOSYLPHOSPHATIDYLINOSITOL PHOSPHOLIPASE D"/>
    <property type="match status" value="1"/>
</dbReference>
<dbReference type="eggNOG" id="COG2931">
    <property type="taxonomic scope" value="Bacteria"/>
</dbReference>
<dbReference type="PROSITE" id="PS51470">
    <property type="entry name" value="FG_GAP"/>
    <property type="match status" value="7"/>
</dbReference>
<evidence type="ECO:0000313" key="5">
    <source>
        <dbReference type="EMBL" id="BAC89781.1"/>
    </source>
</evidence>
<dbReference type="PATRIC" id="fig|251221.4.peg.1872"/>
<dbReference type="Proteomes" id="UP000000557">
    <property type="component" value="Chromosome"/>
</dbReference>